<sequence>MTDAPDLGPAAGRVAALIADVPGDRLAAPTPCAAYTLGDLVDHVGGLALGFLAGARKDPGETAARGPSGDASRLGDDWRTDIPRRLAALADAWRDPAAWTGATRVGGIDLPGRAAGLFALNELVVHGWDLARAMGRPYTPGQADVDACLGLVAGVQARGGPSPFGPPVAVPDDAPPLDRLVALTGRDPAWTPPPA</sequence>
<dbReference type="Proteomes" id="UP001165124">
    <property type="component" value="Unassembled WGS sequence"/>
</dbReference>
<evidence type="ECO:0000256" key="1">
    <source>
        <dbReference type="SAM" id="MobiDB-lite"/>
    </source>
</evidence>
<feature type="domain" description="Mycothiol-dependent maleylpyruvate isomerase metal-binding" evidence="2">
    <location>
        <begin position="9"/>
        <end position="131"/>
    </location>
</feature>
<dbReference type="NCBIfam" id="TIGR03083">
    <property type="entry name" value="maleylpyruvate isomerase family mycothiol-dependent enzyme"/>
    <property type="match status" value="1"/>
</dbReference>
<dbReference type="Pfam" id="PF11716">
    <property type="entry name" value="MDMPI_N"/>
    <property type="match status" value="1"/>
</dbReference>
<organism evidence="3 4">
    <name type="scientific">Actinomadura rubrobrunea</name>
    <dbReference type="NCBI Taxonomy" id="115335"/>
    <lineage>
        <taxon>Bacteria</taxon>
        <taxon>Bacillati</taxon>
        <taxon>Actinomycetota</taxon>
        <taxon>Actinomycetes</taxon>
        <taxon>Streptosporangiales</taxon>
        <taxon>Thermomonosporaceae</taxon>
        <taxon>Actinomadura</taxon>
    </lineage>
</organism>
<dbReference type="Gene3D" id="1.20.120.450">
    <property type="entry name" value="dinb family like domain"/>
    <property type="match status" value="1"/>
</dbReference>
<dbReference type="EMBL" id="BSRZ01000023">
    <property type="protein sequence ID" value="GLW67425.1"/>
    <property type="molecule type" value="Genomic_DNA"/>
</dbReference>
<proteinExistence type="predicted"/>
<dbReference type="InterPro" id="IPR034660">
    <property type="entry name" value="DinB/YfiT-like"/>
</dbReference>
<protein>
    <submittedName>
        <fullName evidence="3">TIGR03086 family protein</fullName>
    </submittedName>
</protein>
<evidence type="ECO:0000313" key="4">
    <source>
        <dbReference type="Proteomes" id="UP001165124"/>
    </source>
</evidence>
<dbReference type="NCBIfam" id="TIGR03086">
    <property type="entry name" value="TIGR03086 family metal-binding protein"/>
    <property type="match status" value="1"/>
</dbReference>
<evidence type="ECO:0000313" key="3">
    <source>
        <dbReference type="EMBL" id="GLW67425.1"/>
    </source>
</evidence>
<name>A0A9W6Q034_9ACTN</name>
<dbReference type="InterPro" id="IPR024344">
    <property type="entry name" value="MDMPI_metal-binding"/>
</dbReference>
<dbReference type="InterPro" id="IPR017517">
    <property type="entry name" value="Maleyloyr_isom"/>
</dbReference>
<feature type="region of interest" description="Disordered" evidence="1">
    <location>
        <begin position="58"/>
        <end position="77"/>
    </location>
</feature>
<dbReference type="SUPFAM" id="SSF109854">
    <property type="entry name" value="DinB/YfiT-like putative metalloenzymes"/>
    <property type="match status" value="1"/>
</dbReference>
<dbReference type="InterPro" id="IPR017520">
    <property type="entry name" value="CHP03086"/>
</dbReference>
<accession>A0A9W6Q034</accession>
<comment type="caution">
    <text evidence="3">The sequence shown here is derived from an EMBL/GenBank/DDBJ whole genome shotgun (WGS) entry which is preliminary data.</text>
</comment>
<dbReference type="RefSeq" id="WP_067915225.1">
    <property type="nucleotide sequence ID" value="NZ_BSRZ01000023.1"/>
</dbReference>
<reference evidence="3" key="1">
    <citation type="submission" date="2023-02" db="EMBL/GenBank/DDBJ databases">
        <title>Actinomadura rubrobrunea NBRC 14622.</title>
        <authorList>
            <person name="Ichikawa N."/>
            <person name="Sato H."/>
            <person name="Tonouchi N."/>
        </authorList>
    </citation>
    <scope>NUCLEOTIDE SEQUENCE</scope>
    <source>
        <strain evidence="3">NBRC 14622</strain>
    </source>
</reference>
<dbReference type="GO" id="GO:0046872">
    <property type="term" value="F:metal ion binding"/>
    <property type="evidence" value="ECO:0007669"/>
    <property type="project" value="InterPro"/>
</dbReference>
<evidence type="ECO:0000259" key="2">
    <source>
        <dbReference type="Pfam" id="PF11716"/>
    </source>
</evidence>
<gene>
    <name evidence="3" type="ORF">Arub01_56680</name>
</gene>
<dbReference type="AlphaFoldDB" id="A0A9W6Q034"/>
<keyword evidence="4" id="KW-1185">Reference proteome</keyword>